<evidence type="ECO:0000313" key="1">
    <source>
        <dbReference type="Proteomes" id="UP000887580"/>
    </source>
</evidence>
<sequence>MADMSDISRLDQSSAFKEICSHSAAALRVGLQYGFLPLVLYLGFRRGGQLPTGEPVQLGLTSLLWG</sequence>
<proteinExistence type="predicted"/>
<evidence type="ECO:0000313" key="2">
    <source>
        <dbReference type="WBParaSite" id="PS1159_v2.g12911.t1"/>
    </source>
</evidence>
<dbReference type="Proteomes" id="UP000887580">
    <property type="component" value="Unplaced"/>
</dbReference>
<name>A0AC35F432_9BILA</name>
<dbReference type="WBParaSite" id="PS1159_v2.g12911.t1">
    <property type="protein sequence ID" value="PS1159_v2.g12911.t1"/>
    <property type="gene ID" value="PS1159_v2.g12911"/>
</dbReference>
<reference evidence="2" key="1">
    <citation type="submission" date="2022-11" db="UniProtKB">
        <authorList>
            <consortium name="WormBaseParasite"/>
        </authorList>
    </citation>
    <scope>IDENTIFICATION</scope>
</reference>
<organism evidence="1 2">
    <name type="scientific">Panagrolaimus sp. PS1159</name>
    <dbReference type="NCBI Taxonomy" id="55785"/>
    <lineage>
        <taxon>Eukaryota</taxon>
        <taxon>Metazoa</taxon>
        <taxon>Ecdysozoa</taxon>
        <taxon>Nematoda</taxon>
        <taxon>Chromadorea</taxon>
        <taxon>Rhabditida</taxon>
        <taxon>Tylenchina</taxon>
        <taxon>Panagrolaimomorpha</taxon>
        <taxon>Panagrolaimoidea</taxon>
        <taxon>Panagrolaimidae</taxon>
        <taxon>Panagrolaimus</taxon>
    </lineage>
</organism>
<protein>
    <submittedName>
        <fullName evidence="2">Mitochondrial import receptor subunit TOM7 homolog</fullName>
    </submittedName>
</protein>
<accession>A0AC35F432</accession>